<name>A0A2U3EBT5_PURLI</name>
<dbReference type="AlphaFoldDB" id="A0A2U3EBT5"/>
<keyword evidence="5" id="KW-1185">Reference proteome</keyword>
<comment type="similarity">
    <text evidence="1">Belongs to the ustYa family.</text>
</comment>
<dbReference type="EMBL" id="JAWRVI010000040">
    <property type="protein sequence ID" value="KAK4086519.1"/>
    <property type="molecule type" value="Genomic_DNA"/>
</dbReference>
<reference evidence="2" key="3">
    <citation type="submission" date="2023-11" db="EMBL/GenBank/DDBJ databases">
        <authorList>
            <person name="Beijen E."/>
            <person name="Ohm R.A."/>
        </authorList>
    </citation>
    <scope>NUCLEOTIDE SEQUENCE</scope>
    <source>
        <strain evidence="2">CBS 150709</strain>
    </source>
</reference>
<gene>
    <name evidence="3" type="ORF">PCL_10617</name>
    <name evidence="2" type="ORF">Purlil1_9135</name>
</gene>
<dbReference type="InterPro" id="IPR021765">
    <property type="entry name" value="UstYa-like"/>
</dbReference>
<dbReference type="PANTHER" id="PTHR33365">
    <property type="entry name" value="YALI0B05434P"/>
    <property type="match status" value="1"/>
</dbReference>
<dbReference type="PANTHER" id="PTHR33365:SF14">
    <property type="entry name" value="TAT PATHWAY SIGNAL SEQUENCE"/>
    <property type="match status" value="1"/>
</dbReference>
<organism evidence="3 4">
    <name type="scientific">Purpureocillium lilacinum</name>
    <name type="common">Paecilomyces lilacinus</name>
    <dbReference type="NCBI Taxonomy" id="33203"/>
    <lineage>
        <taxon>Eukaryota</taxon>
        <taxon>Fungi</taxon>
        <taxon>Dikarya</taxon>
        <taxon>Ascomycota</taxon>
        <taxon>Pezizomycotina</taxon>
        <taxon>Sordariomycetes</taxon>
        <taxon>Hypocreomycetidae</taxon>
        <taxon>Hypocreales</taxon>
        <taxon>Ophiocordycipitaceae</taxon>
        <taxon>Purpureocillium</taxon>
    </lineage>
</organism>
<sequence length="313" mass="35320">MEHWSQHDVQEELPNCQLATVGLKTALTGQEERNLVLKNGHTIADVAYSQLRVPPGILIPDSAELACRALPSGSETSYAPLIHDDVDSVDSGRYLLYTPAIDSFIPKLAVQDFITHPIASNDSVFRQDPSPIVEAAWSHVADLGVIPLTREQVVELGKNPSTVVKAPTDWGAGDDTYLGQLDGIHLLHCLDTMRKSLYHNFHHYHPHGTSASYRSHLSHCQEALAHWLMCRPSLDIITFNWVEKHKPPFPDFDITRKCWDFDQLMAWQDDQRLQEINSERWKELHIPDGVVPNPSPLLNEETLNHTWPDVKGC</sequence>
<accession>A0A2U3EBT5</accession>
<reference evidence="2 5" key="4">
    <citation type="journal article" date="2024" name="Microbiol. Resour. Announc.">
        <title>Genome annotations for the ascomycete fungi Trichoderma harzianum, Trichoderma aggressivum, and Purpureocillium lilacinum.</title>
        <authorList>
            <person name="Beijen E.P.W."/>
            <person name="Ohm R.A."/>
        </authorList>
    </citation>
    <scope>NUCLEOTIDE SEQUENCE [LARGE SCALE GENOMIC DNA]</scope>
    <source>
        <strain evidence="2 5">CBS 150709</strain>
    </source>
</reference>
<evidence type="ECO:0000313" key="4">
    <source>
        <dbReference type="Proteomes" id="UP000245956"/>
    </source>
</evidence>
<dbReference type="Proteomes" id="UP001287286">
    <property type="component" value="Unassembled WGS sequence"/>
</dbReference>
<dbReference type="Pfam" id="PF11807">
    <property type="entry name" value="UstYa"/>
    <property type="match status" value="1"/>
</dbReference>
<evidence type="ECO:0000313" key="3">
    <source>
        <dbReference type="EMBL" id="PWI71994.1"/>
    </source>
</evidence>
<evidence type="ECO:0000313" key="5">
    <source>
        <dbReference type="Proteomes" id="UP001287286"/>
    </source>
</evidence>
<dbReference type="GO" id="GO:0043386">
    <property type="term" value="P:mycotoxin biosynthetic process"/>
    <property type="evidence" value="ECO:0007669"/>
    <property type="project" value="InterPro"/>
</dbReference>
<reference evidence="3 4" key="2">
    <citation type="journal article" date="2016" name="Front. Microbiol.">
        <title>Genome and transcriptome sequences reveal the specific parasitism of the nematophagous Purpureocillium lilacinum 36-1.</title>
        <authorList>
            <person name="Xie J."/>
            <person name="Li S."/>
            <person name="Mo C."/>
            <person name="Xiao X."/>
            <person name="Peng D."/>
            <person name="Wang G."/>
            <person name="Xiao Y."/>
        </authorList>
    </citation>
    <scope>NUCLEOTIDE SEQUENCE [LARGE SCALE GENOMIC DNA]</scope>
    <source>
        <strain evidence="3 4">36-1</strain>
    </source>
</reference>
<dbReference type="EMBL" id="LCWV01000006">
    <property type="protein sequence ID" value="PWI71994.1"/>
    <property type="molecule type" value="Genomic_DNA"/>
</dbReference>
<evidence type="ECO:0000256" key="1">
    <source>
        <dbReference type="ARBA" id="ARBA00035112"/>
    </source>
</evidence>
<proteinExistence type="inferred from homology"/>
<reference evidence="3" key="1">
    <citation type="submission" date="2015-05" db="EMBL/GenBank/DDBJ databases">
        <authorList>
            <person name="Wang D.B."/>
            <person name="Wang M."/>
        </authorList>
    </citation>
    <scope>NUCLEOTIDE SEQUENCE</scope>
    <source>
        <strain evidence="3">36-1</strain>
    </source>
</reference>
<comment type="caution">
    <text evidence="3">The sequence shown here is derived from an EMBL/GenBank/DDBJ whole genome shotgun (WGS) entry which is preliminary data.</text>
</comment>
<evidence type="ECO:0000313" key="2">
    <source>
        <dbReference type="EMBL" id="KAK4086519.1"/>
    </source>
</evidence>
<protein>
    <submittedName>
        <fullName evidence="3">Tat pathway signal sequence</fullName>
    </submittedName>
</protein>
<dbReference type="Proteomes" id="UP000245956">
    <property type="component" value="Unassembled WGS sequence"/>
</dbReference>